<feature type="domain" description="PAC" evidence="14">
    <location>
        <begin position="442"/>
        <end position="494"/>
    </location>
</feature>
<dbReference type="InterPro" id="IPR005467">
    <property type="entry name" value="His_kinase_dom"/>
</dbReference>
<dbReference type="InterPro" id="IPR004358">
    <property type="entry name" value="Sig_transdc_His_kin-like_C"/>
</dbReference>
<evidence type="ECO:0000256" key="5">
    <source>
        <dbReference type="ARBA" id="ARBA00022741"/>
    </source>
</evidence>
<dbReference type="InterPro" id="IPR003661">
    <property type="entry name" value="HisK_dim/P_dom"/>
</dbReference>
<evidence type="ECO:0000256" key="7">
    <source>
        <dbReference type="ARBA" id="ARBA00022840"/>
    </source>
</evidence>
<keyword evidence="4 15" id="KW-0808">Transferase</keyword>
<reference evidence="16" key="1">
    <citation type="journal article" date="2009" name="Appl. Environ. Microbiol.">
        <title>Complete genome sequence of the chemolithoautotrophic marine magnetotactic coccus strain MC-1.</title>
        <authorList>
            <person name="Schubbe S."/>
            <person name="Williams T.J."/>
            <person name="Xie G."/>
            <person name="Kiss H.E."/>
            <person name="Brettin T.S."/>
            <person name="Martinez D."/>
            <person name="Ross C.A."/>
            <person name="Schuler D."/>
            <person name="Cox B.L."/>
            <person name="Nealson K.H."/>
            <person name="Bazylinski D.A."/>
        </authorList>
    </citation>
    <scope>NUCLEOTIDE SEQUENCE [LARGE SCALE GENOMIC DNA]</scope>
    <source>
        <strain evidence="16">ATCC BAA-1437 / JCM 17883 / MC-1</strain>
    </source>
</reference>
<dbReference type="PROSITE" id="PS50109">
    <property type="entry name" value="HIS_KIN"/>
    <property type="match status" value="1"/>
</dbReference>
<evidence type="ECO:0000313" key="16">
    <source>
        <dbReference type="Proteomes" id="UP000002586"/>
    </source>
</evidence>
<comment type="catalytic activity">
    <reaction evidence="1">
        <text>ATP + protein L-histidine = ADP + protein N-phospho-L-histidine.</text>
        <dbReference type="EC" id="2.7.13.3"/>
    </reaction>
</comment>
<dbReference type="CDD" id="cd00156">
    <property type="entry name" value="REC"/>
    <property type="match status" value="1"/>
</dbReference>
<dbReference type="InterPro" id="IPR000700">
    <property type="entry name" value="PAS-assoc_C"/>
</dbReference>
<organism evidence="15 16">
    <name type="scientific">Magnetococcus marinus (strain ATCC BAA-1437 / JCM 17883 / MC-1)</name>
    <dbReference type="NCBI Taxonomy" id="156889"/>
    <lineage>
        <taxon>Bacteria</taxon>
        <taxon>Pseudomonadati</taxon>
        <taxon>Pseudomonadota</taxon>
        <taxon>Magnetococcia</taxon>
        <taxon>Magnetococcales</taxon>
        <taxon>Magnetococcaceae</taxon>
        <taxon>Magnetococcus</taxon>
    </lineage>
</organism>
<feature type="domain" description="PAS" evidence="13">
    <location>
        <begin position="376"/>
        <end position="423"/>
    </location>
</feature>
<dbReference type="InterPro" id="IPR036890">
    <property type="entry name" value="HATPase_C_sf"/>
</dbReference>
<name>A0L8L1_MAGMM</name>
<dbReference type="Gene3D" id="3.30.565.10">
    <property type="entry name" value="Histidine kinase-like ATPase, C-terminal domain"/>
    <property type="match status" value="1"/>
</dbReference>
<dbReference type="SUPFAM" id="SSF52172">
    <property type="entry name" value="CheY-like"/>
    <property type="match status" value="1"/>
</dbReference>
<feature type="modified residue" description="4-aspartylphosphate" evidence="9">
    <location>
        <position position="805"/>
    </location>
</feature>
<dbReference type="SMART" id="SM00448">
    <property type="entry name" value="REC"/>
    <property type="match status" value="1"/>
</dbReference>
<dbReference type="PROSITE" id="PS50112">
    <property type="entry name" value="PAS"/>
    <property type="match status" value="1"/>
</dbReference>
<dbReference type="EC" id="2.7.13.3" evidence="2"/>
<dbReference type="GO" id="GO:0005524">
    <property type="term" value="F:ATP binding"/>
    <property type="evidence" value="ECO:0007669"/>
    <property type="project" value="UniProtKB-KW"/>
</dbReference>
<keyword evidence="10" id="KW-1133">Transmembrane helix</keyword>
<evidence type="ECO:0000259" key="14">
    <source>
        <dbReference type="PROSITE" id="PS50113"/>
    </source>
</evidence>
<feature type="transmembrane region" description="Helical" evidence="10">
    <location>
        <begin position="154"/>
        <end position="182"/>
    </location>
</feature>
<dbReference type="SMART" id="SM00387">
    <property type="entry name" value="HATPase_c"/>
    <property type="match status" value="1"/>
</dbReference>
<dbReference type="SUPFAM" id="SSF55874">
    <property type="entry name" value="ATPase domain of HSP90 chaperone/DNA topoisomerase II/histidine kinase"/>
    <property type="match status" value="1"/>
</dbReference>
<dbReference type="PRINTS" id="PR00344">
    <property type="entry name" value="BCTRLSENSOR"/>
</dbReference>
<evidence type="ECO:0000256" key="8">
    <source>
        <dbReference type="ARBA" id="ARBA00023012"/>
    </source>
</evidence>
<gene>
    <name evidence="15" type="ordered locus">Mmc1_1796</name>
</gene>
<dbReference type="PROSITE" id="PS50110">
    <property type="entry name" value="RESPONSE_REGULATORY"/>
    <property type="match status" value="1"/>
</dbReference>
<dbReference type="CDD" id="cd00082">
    <property type="entry name" value="HisKA"/>
    <property type="match status" value="1"/>
</dbReference>
<dbReference type="InterPro" id="IPR036097">
    <property type="entry name" value="HisK_dim/P_sf"/>
</dbReference>
<dbReference type="InterPro" id="IPR035965">
    <property type="entry name" value="PAS-like_dom_sf"/>
</dbReference>
<protein>
    <recommendedName>
        <fullName evidence="2">histidine kinase</fullName>
        <ecNumber evidence="2">2.7.13.3</ecNumber>
    </recommendedName>
</protein>
<dbReference type="Pfam" id="PF00072">
    <property type="entry name" value="Response_reg"/>
    <property type="match status" value="1"/>
</dbReference>
<feature type="domain" description="Histidine kinase" evidence="11">
    <location>
        <begin position="507"/>
        <end position="729"/>
    </location>
</feature>
<dbReference type="SUPFAM" id="SSF47384">
    <property type="entry name" value="Homodimeric domain of signal transducing histidine kinase"/>
    <property type="match status" value="1"/>
</dbReference>
<proteinExistence type="predicted"/>
<dbReference type="InterPro" id="IPR013767">
    <property type="entry name" value="PAS_fold"/>
</dbReference>
<dbReference type="InterPro" id="IPR000014">
    <property type="entry name" value="PAS"/>
</dbReference>
<dbReference type="SMART" id="SM00091">
    <property type="entry name" value="PAS"/>
    <property type="match status" value="2"/>
</dbReference>
<keyword evidence="6 15" id="KW-0418">Kinase</keyword>
<evidence type="ECO:0000256" key="1">
    <source>
        <dbReference type="ARBA" id="ARBA00000085"/>
    </source>
</evidence>
<evidence type="ECO:0000256" key="2">
    <source>
        <dbReference type="ARBA" id="ARBA00012438"/>
    </source>
</evidence>
<dbReference type="Gene3D" id="1.10.287.130">
    <property type="match status" value="1"/>
</dbReference>
<dbReference type="InterPro" id="IPR013656">
    <property type="entry name" value="PAS_4"/>
</dbReference>
<dbReference type="RefSeq" id="WP_011713448.1">
    <property type="nucleotide sequence ID" value="NC_008576.1"/>
</dbReference>
<dbReference type="Pfam" id="PF02518">
    <property type="entry name" value="HATPase_c"/>
    <property type="match status" value="1"/>
</dbReference>
<dbReference type="GO" id="GO:0000155">
    <property type="term" value="F:phosphorelay sensor kinase activity"/>
    <property type="evidence" value="ECO:0007669"/>
    <property type="project" value="InterPro"/>
</dbReference>
<keyword evidence="8" id="KW-0902">Two-component regulatory system</keyword>
<dbReference type="SMART" id="SM00388">
    <property type="entry name" value="HisKA"/>
    <property type="match status" value="1"/>
</dbReference>
<sequence length="871" mass="97182">MVRSLMGSTLSRRLSIQVFIVAFLLALVTSSIQISTDLNREKERIDQTVHQILAMMSHSAALATYQLDKQLAEEVMDSLFAYGPIRWASLKDDFGHELASRSALHDTHVTDALAVWLLGRQTDYQIQLEMHKSKPQPVGFLTVQLDGPRIAGDFLLRALLTLLDIMVRTIGLSFILTLLFHLRLTKPLKSMIDDLDHTGPHDATRTGIHPPKGHENDELGELAAHMHSMLTQYRQVLGESLQNEARLRAVVNALPDLVFLVSKEGRCLEMLTTHEELLRNYALQTPGHTLERLFIYDQAEKLQNAITRTLITGRLQTLTFSITGRDKAYTFEARLTPFGQSGGQQPDSVVMVARDITTQQDAVNQLKDQLHFQNVLLDNIPTPVFHKDSNGRYLGCNKAFEDVLGFDSEQLVGKTVFDIVQQDLARHYDQSDQFLFLNGGKQSYETVLTYADGLRHDIILNKGVFYNNNGEIAGLVGVIQDITDRKAMENQLRQARKMEAVGTLAGGIAHDFNNILSAILGFTELTFNQVPQESRAYRNLQQVYDAGNRARDLVKRLLDFSRPSDVGMVAMDPITVIRDALTLLRATLPSSIQIITDIPKMELLVRADPTQLQQVMMNLCTNAARAMRKDQGGSLTVTVKRQEIREELPNALHKGNYICISVQDTGCGIPTHHLEHIFDPFFTTSKLGEGTGLGLSVVHGIVHKHGGTVTVESEIGVGSVFRVYLPTLERGFDAPPPPKPAQLGEIPQGIPEASIMLVDDEPDVLEAAQLQLKRAGFYVQPFQNPLHAWEAFQRQPDAYDLIITDHNMPGMVGSQLAKLILQLRDDIPIILCTGYSEELDEEQAKAMGIQAYLMKPLLGKELVHEATRLLT</sequence>
<reference evidence="15 16" key="2">
    <citation type="journal article" date="2012" name="Int. J. Syst. Evol. Microbiol.">
        <title>Magnetococcus marinus gen. nov., sp. nov., a marine, magnetotactic bacterium that represents a novel lineage (Magnetococcaceae fam. nov.; Magnetococcales ord. nov.) at the base of the Alphaproteobacteria.</title>
        <authorList>
            <person name="Bazylinski D.A."/>
            <person name="Williams T.J."/>
            <person name="Lefevre C.T."/>
            <person name="Berg R.J."/>
            <person name="Zhang C.L."/>
            <person name="Bowser S.S."/>
            <person name="Dean A.J."/>
            <person name="Beveridge T.J."/>
        </authorList>
    </citation>
    <scope>NUCLEOTIDE SEQUENCE [LARGE SCALE GENOMIC DNA]</scope>
    <source>
        <strain evidence="16">ATCC BAA-1437 / JCM 17883 / MC-1</strain>
    </source>
</reference>
<dbReference type="SUPFAM" id="SSF55785">
    <property type="entry name" value="PYP-like sensor domain (PAS domain)"/>
    <property type="match status" value="2"/>
</dbReference>
<evidence type="ECO:0000313" key="15">
    <source>
        <dbReference type="EMBL" id="ABK44304.1"/>
    </source>
</evidence>
<evidence type="ECO:0000256" key="6">
    <source>
        <dbReference type="ARBA" id="ARBA00022777"/>
    </source>
</evidence>
<keyword evidence="16" id="KW-1185">Reference proteome</keyword>
<dbReference type="Gene3D" id="3.30.450.20">
    <property type="entry name" value="PAS domain"/>
    <property type="match status" value="2"/>
</dbReference>
<feature type="domain" description="Response regulatory" evidence="12">
    <location>
        <begin position="754"/>
        <end position="870"/>
    </location>
</feature>
<dbReference type="HOGENOM" id="CLU_000445_114_51_5"/>
<dbReference type="InterPro" id="IPR001789">
    <property type="entry name" value="Sig_transdc_resp-reg_receiver"/>
</dbReference>
<keyword evidence="10" id="KW-0812">Transmembrane</keyword>
<keyword evidence="3 9" id="KW-0597">Phosphoprotein</keyword>
<evidence type="ECO:0000256" key="4">
    <source>
        <dbReference type="ARBA" id="ARBA00022679"/>
    </source>
</evidence>
<dbReference type="Pfam" id="PF00512">
    <property type="entry name" value="HisKA"/>
    <property type="match status" value="1"/>
</dbReference>
<dbReference type="GO" id="GO:0006355">
    <property type="term" value="P:regulation of DNA-templated transcription"/>
    <property type="evidence" value="ECO:0007669"/>
    <property type="project" value="InterPro"/>
</dbReference>
<dbReference type="NCBIfam" id="TIGR00229">
    <property type="entry name" value="sensory_box"/>
    <property type="match status" value="1"/>
</dbReference>
<evidence type="ECO:0000259" key="13">
    <source>
        <dbReference type="PROSITE" id="PS50112"/>
    </source>
</evidence>
<dbReference type="eggNOG" id="COG0784">
    <property type="taxonomic scope" value="Bacteria"/>
</dbReference>
<dbReference type="STRING" id="156889.Mmc1_1796"/>
<keyword evidence="5" id="KW-0547">Nucleotide-binding</keyword>
<dbReference type="PANTHER" id="PTHR43065">
    <property type="entry name" value="SENSOR HISTIDINE KINASE"/>
    <property type="match status" value="1"/>
</dbReference>
<dbReference type="EMBL" id="CP000471">
    <property type="protein sequence ID" value="ABK44304.1"/>
    <property type="molecule type" value="Genomic_DNA"/>
</dbReference>
<dbReference type="Gene3D" id="3.40.50.2300">
    <property type="match status" value="1"/>
</dbReference>
<dbReference type="OrthoDB" id="9796100at2"/>
<keyword evidence="7" id="KW-0067">ATP-binding</keyword>
<dbReference type="InterPro" id="IPR011006">
    <property type="entry name" value="CheY-like_superfamily"/>
</dbReference>
<dbReference type="AlphaFoldDB" id="A0L8L1"/>
<evidence type="ECO:0000259" key="11">
    <source>
        <dbReference type="PROSITE" id="PS50109"/>
    </source>
</evidence>
<evidence type="ECO:0000256" key="9">
    <source>
        <dbReference type="PROSITE-ProRule" id="PRU00169"/>
    </source>
</evidence>
<evidence type="ECO:0000256" key="10">
    <source>
        <dbReference type="SAM" id="Phobius"/>
    </source>
</evidence>
<dbReference type="eggNOG" id="COG4191">
    <property type="taxonomic scope" value="Bacteria"/>
</dbReference>
<dbReference type="InterPro" id="IPR003594">
    <property type="entry name" value="HATPase_dom"/>
</dbReference>
<keyword evidence="10" id="KW-0472">Membrane</keyword>
<dbReference type="PANTHER" id="PTHR43065:SF42">
    <property type="entry name" value="TWO-COMPONENT SENSOR PPRA"/>
    <property type="match status" value="1"/>
</dbReference>
<accession>A0L8L1</accession>
<dbReference type="PROSITE" id="PS50113">
    <property type="entry name" value="PAC"/>
    <property type="match status" value="1"/>
</dbReference>
<dbReference type="Proteomes" id="UP000002586">
    <property type="component" value="Chromosome"/>
</dbReference>
<dbReference type="Pfam" id="PF08448">
    <property type="entry name" value="PAS_4"/>
    <property type="match status" value="1"/>
</dbReference>
<dbReference type="KEGG" id="mgm:Mmc1_1796"/>
<dbReference type="CDD" id="cd00130">
    <property type="entry name" value="PAS"/>
    <property type="match status" value="1"/>
</dbReference>
<evidence type="ECO:0000256" key="3">
    <source>
        <dbReference type="ARBA" id="ARBA00022553"/>
    </source>
</evidence>
<dbReference type="Pfam" id="PF00989">
    <property type="entry name" value="PAS"/>
    <property type="match status" value="1"/>
</dbReference>
<evidence type="ECO:0000259" key="12">
    <source>
        <dbReference type="PROSITE" id="PS50110"/>
    </source>
</evidence>